<dbReference type="Pfam" id="PF12701">
    <property type="entry name" value="LSM14"/>
    <property type="match status" value="1"/>
</dbReference>
<dbReference type="PANTHER" id="PTHR13586:SF0">
    <property type="entry name" value="TRAILER HITCH, ISOFORM H"/>
    <property type="match status" value="1"/>
</dbReference>
<dbReference type="Gene3D" id="2.30.30.100">
    <property type="match status" value="1"/>
</dbReference>
<dbReference type="GO" id="GO:0000932">
    <property type="term" value="C:P-body"/>
    <property type="evidence" value="ECO:0007669"/>
    <property type="project" value="TreeGrafter"/>
</dbReference>
<evidence type="ECO:0000259" key="6">
    <source>
        <dbReference type="PROSITE" id="PS51513"/>
    </source>
</evidence>
<evidence type="ECO:0000256" key="2">
    <source>
        <dbReference type="PROSITE-ProRule" id="PRU00846"/>
    </source>
</evidence>
<feature type="compositionally biased region" description="Polar residues" evidence="4">
    <location>
        <begin position="455"/>
        <end position="469"/>
    </location>
</feature>
<feature type="compositionally biased region" description="Basic residues" evidence="4">
    <location>
        <begin position="215"/>
        <end position="257"/>
    </location>
</feature>
<sequence>MSTGIPYLGSKISLISKSEIRYEGILYTIDTKESTVALAKVRSFGTEDRPTDRPVAPRDEVYEYIIFRAHDIKALRVSEPPKPQSTLPGGLTNDPAIVQHSATPVGAGVGFSAPSYNQAPAPYGPVGTLPSYSMAPQYSSQPSQPPAVSLGGSQQSGSQSGNTTPAQRKSPTMDAGVQVSVPPTEKRQSPRGGSQRSHGQQGSAGPSRQQQQHGQQHHQQHGQQHHQQHHHQQQHHQQHGQQHHHQQQHQQQHHQQHHQQTLQQQQSRQGGTQQQRGRRGGVAGGSSGAASGRPRQGAFRAAKPKEPLKFDREYDFEQANAEFQELENKLAQTKITDEKKDDSGTETQVGDNHEDDDVVYYDKNKSFFDNISCEAIERSKGVQRIDWRQERKLNHETFGISANNWMRRNAWRGRGGFWRGGRGGQRGGQRGGPGGNRGGARPRNGAVPRDGWSSVPRTDATSSADASWP</sequence>
<feature type="short sequence motif" description="FFD box" evidence="2">
    <location>
        <begin position="359"/>
        <end position="375"/>
    </location>
</feature>
<feature type="compositionally biased region" description="Low complexity" evidence="4">
    <location>
        <begin position="258"/>
        <end position="275"/>
    </location>
</feature>
<dbReference type="GO" id="GO:0003729">
    <property type="term" value="F:mRNA binding"/>
    <property type="evidence" value="ECO:0007669"/>
    <property type="project" value="TreeGrafter"/>
</dbReference>
<feature type="short sequence motif" description="TFG box" evidence="3">
    <location>
        <begin position="382"/>
        <end position="402"/>
    </location>
</feature>
<feature type="compositionally biased region" description="Low complexity" evidence="4">
    <location>
        <begin position="151"/>
        <end position="161"/>
    </location>
</feature>
<dbReference type="InterPro" id="IPR025768">
    <property type="entry name" value="TFG_box"/>
</dbReference>
<evidence type="ECO:0000313" key="9">
    <source>
        <dbReference type="EMBL" id="JAT99048.1"/>
    </source>
</evidence>
<dbReference type="PROSITE" id="PS51513">
    <property type="entry name" value="FFD"/>
    <property type="match status" value="1"/>
</dbReference>
<evidence type="ECO:0000256" key="1">
    <source>
        <dbReference type="ARBA" id="ARBA00010415"/>
    </source>
</evidence>
<dbReference type="PROSITE" id="PS51512">
    <property type="entry name" value="DFDF"/>
    <property type="match status" value="1"/>
</dbReference>
<dbReference type="SUPFAM" id="SSF50182">
    <property type="entry name" value="Sm-like ribonucleoproteins"/>
    <property type="match status" value="1"/>
</dbReference>
<comment type="similarity">
    <text evidence="1">Belongs to the LSM14 family.</text>
</comment>
<feature type="region of interest" description="Disordered" evidence="4">
    <location>
        <begin position="332"/>
        <end position="356"/>
    </location>
</feature>
<feature type="region of interest" description="Disordered" evidence="4">
    <location>
        <begin position="77"/>
        <end position="97"/>
    </location>
</feature>
<dbReference type="CDD" id="cd01736">
    <property type="entry name" value="LSm14_N"/>
    <property type="match status" value="1"/>
</dbReference>
<dbReference type="InterPro" id="IPR025761">
    <property type="entry name" value="FFD_box"/>
</dbReference>
<dbReference type="PROSITE" id="PS51536">
    <property type="entry name" value="TFG"/>
    <property type="match status" value="1"/>
</dbReference>
<dbReference type="InterPro" id="IPR010920">
    <property type="entry name" value="LSM_dom_sf"/>
</dbReference>
<dbReference type="PANTHER" id="PTHR13586">
    <property type="entry name" value="SCD6 PROTEIN-RELATED"/>
    <property type="match status" value="1"/>
</dbReference>
<dbReference type="EMBL" id="GFAC01000140">
    <property type="protein sequence ID" value="JAT99048.1"/>
    <property type="molecule type" value="mRNA"/>
</dbReference>
<dbReference type="InterPro" id="IPR047575">
    <property type="entry name" value="Sm"/>
</dbReference>
<accession>A0A1E1XIK1</accession>
<dbReference type="SMART" id="SM01271">
    <property type="entry name" value="LSM14"/>
    <property type="match status" value="1"/>
</dbReference>
<feature type="domain" description="TFG box profile" evidence="7">
    <location>
        <begin position="382"/>
        <end position="402"/>
    </location>
</feature>
<dbReference type="SMART" id="SM01199">
    <property type="entry name" value="FDF"/>
    <property type="match status" value="1"/>
</dbReference>
<dbReference type="Pfam" id="PF09532">
    <property type="entry name" value="FDF"/>
    <property type="match status" value="1"/>
</dbReference>
<evidence type="ECO:0000259" key="8">
    <source>
        <dbReference type="PROSITE" id="PS52002"/>
    </source>
</evidence>
<evidence type="ECO:0000259" key="7">
    <source>
        <dbReference type="PROSITE" id="PS51536"/>
    </source>
</evidence>
<feature type="region of interest" description="Disordered" evidence="4">
    <location>
        <begin position="415"/>
        <end position="469"/>
    </location>
</feature>
<dbReference type="InterPro" id="IPR025609">
    <property type="entry name" value="Lsm14-like_N"/>
</dbReference>
<dbReference type="AlphaFoldDB" id="A0A1E1XIK1"/>
<feature type="compositionally biased region" description="Gly residues" evidence="4">
    <location>
        <begin position="415"/>
        <end position="438"/>
    </location>
</feature>
<reference evidence="9" key="1">
    <citation type="journal article" date="2017" name="Front. Cell. Infect. Microbiol.">
        <title>The Distinct Transcriptional Response of the Midgut of Amblyomma sculptum and Amblyomma aureolatum Ticks to Rickettsia rickettsii Correlates to Their Differences in Susceptibility to Infection.</title>
        <authorList>
            <person name="Martins L.A."/>
            <person name="Galletti M.F.B.M."/>
            <person name="Ribeiro J.M."/>
            <person name="Fujita A."/>
            <person name="Costa F.B."/>
            <person name="Labruna M.B."/>
            <person name="Daffre S."/>
            <person name="Fogaca A.C."/>
        </authorList>
    </citation>
    <scope>NUCLEOTIDE SEQUENCE</scope>
</reference>
<dbReference type="InterPro" id="IPR025762">
    <property type="entry name" value="DFDF"/>
</dbReference>
<dbReference type="GO" id="GO:0034063">
    <property type="term" value="P:stress granule assembly"/>
    <property type="evidence" value="ECO:0007669"/>
    <property type="project" value="TreeGrafter"/>
</dbReference>
<feature type="compositionally biased region" description="Low complexity" evidence="4">
    <location>
        <begin position="190"/>
        <end position="214"/>
    </location>
</feature>
<dbReference type="GO" id="GO:0033962">
    <property type="term" value="P:P-body assembly"/>
    <property type="evidence" value="ECO:0007669"/>
    <property type="project" value="TreeGrafter"/>
</dbReference>
<proteinExistence type="evidence at transcript level"/>
<dbReference type="PROSITE" id="PS52002">
    <property type="entry name" value="SM"/>
    <property type="match status" value="1"/>
</dbReference>
<name>A0A1E1XIK1_9ACAR</name>
<organism evidence="9">
    <name type="scientific">Amblyomma aureolatum</name>
    <dbReference type="NCBI Taxonomy" id="187763"/>
    <lineage>
        <taxon>Eukaryota</taxon>
        <taxon>Metazoa</taxon>
        <taxon>Ecdysozoa</taxon>
        <taxon>Arthropoda</taxon>
        <taxon>Chelicerata</taxon>
        <taxon>Arachnida</taxon>
        <taxon>Acari</taxon>
        <taxon>Parasitiformes</taxon>
        <taxon>Ixodida</taxon>
        <taxon>Ixodoidea</taxon>
        <taxon>Ixodidae</taxon>
        <taxon>Amblyomminae</taxon>
        <taxon>Amblyomma</taxon>
    </lineage>
</organism>
<feature type="domain" description="Sm" evidence="8">
    <location>
        <begin position="1"/>
        <end position="81"/>
    </location>
</feature>
<dbReference type="InterPro" id="IPR019050">
    <property type="entry name" value="FDF_dom"/>
</dbReference>
<evidence type="ECO:0000256" key="4">
    <source>
        <dbReference type="SAM" id="MobiDB-lite"/>
    </source>
</evidence>
<protein>
    <submittedName>
        <fullName evidence="9">Putative mrna-associated protein rap55</fullName>
    </submittedName>
</protein>
<feature type="domain" description="FFD box profile" evidence="6">
    <location>
        <begin position="359"/>
        <end position="375"/>
    </location>
</feature>
<feature type="domain" description="DFDF" evidence="5">
    <location>
        <begin position="302"/>
        <end position="338"/>
    </location>
</feature>
<evidence type="ECO:0000259" key="5">
    <source>
        <dbReference type="PROSITE" id="PS51512"/>
    </source>
</evidence>
<feature type="region of interest" description="Disordered" evidence="4">
    <location>
        <begin position="134"/>
        <end position="306"/>
    </location>
</feature>
<evidence type="ECO:0000256" key="3">
    <source>
        <dbReference type="PROSITE-ProRule" id="PRU00869"/>
    </source>
</evidence>